<dbReference type="EMBL" id="JBFAQK010000028">
    <property type="protein sequence ID" value="MEV4683144.1"/>
    <property type="molecule type" value="Genomic_DNA"/>
</dbReference>
<organism evidence="1 2">
    <name type="scientific">Streptomyces kurssanovii</name>
    <dbReference type="NCBI Taxonomy" id="67312"/>
    <lineage>
        <taxon>Bacteria</taxon>
        <taxon>Bacillati</taxon>
        <taxon>Actinomycetota</taxon>
        <taxon>Actinomycetes</taxon>
        <taxon>Kitasatosporales</taxon>
        <taxon>Streptomycetaceae</taxon>
        <taxon>Streptomyces</taxon>
    </lineage>
</organism>
<evidence type="ECO:0000313" key="2">
    <source>
        <dbReference type="Proteomes" id="UP001552521"/>
    </source>
</evidence>
<dbReference type="RefSeq" id="WP_364596193.1">
    <property type="nucleotide sequence ID" value="NZ_JBFAQK010000028.1"/>
</dbReference>
<proteinExistence type="predicted"/>
<sequence length="178" mass="18567">MATSRDPRAPAGRAEALCATLDHKDLVGRDAATQSPRPDAAADELGDVLEAGSLEQADAERVVTVLVRAVTSQCDRVVQEACLNALSHAVVRYRIPYALLEPIAGATAELRPRELAYVPFILSATHDPGARAVAERLLLHPDAEVRAEAAQAIDELDAVAAAGADGAANCAARAGNSR</sequence>
<keyword evidence="2" id="KW-1185">Reference proteome</keyword>
<evidence type="ECO:0008006" key="3">
    <source>
        <dbReference type="Google" id="ProtNLM"/>
    </source>
</evidence>
<name>A0ABV3HX32_9ACTN</name>
<gene>
    <name evidence="1" type="ORF">AB0K36_20410</name>
</gene>
<evidence type="ECO:0000313" key="1">
    <source>
        <dbReference type="EMBL" id="MEV4683144.1"/>
    </source>
</evidence>
<reference evidence="1 2" key="1">
    <citation type="submission" date="2024-06" db="EMBL/GenBank/DDBJ databases">
        <title>The Natural Products Discovery Center: Release of the First 8490 Sequenced Strains for Exploring Actinobacteria Biosynthetic Diversity.</title>
        <authorList>
            <person name="Kalkreuter E."/>
            <person name="Kautsar S.A."/>
            <person name="Yang D."/>
            <person name="Bader C.D."/>
            <person name="Teijaro C.N."/>
            <person name="Fluegel L."/>
            <person name="Davis C.M."/>
            <person name="Simpson J.R."/>
            <person name="Lauterbach L."/>
            <person name="Steele A.D."/>
            <person name="Gui C."/>
            <person name="Meng S."/>
            <person name="Li G."/>
            <person name="Viehrig K."/>
            <person name="Ye F."/>
            <person name="Su P."/>
            <person name="Kiefer A.F."/>
            <person name="Nichols A."/>
            <person name="Cepeda A.J."/>
            <person name="Yan W."/>
            <person name="Fan B."/>
            <person name="Jiang Y."/>
            <person name="Adhikari A."/>
            <person name="Zheng C.-J."/>
            <person name="Schuster L."/>
            <person name="Cowan T.M."/>
            <person name="Smanski M.J."/>
            <person name="Chevrette M.G."/>
            <person name="De Carvalho L.P.S."/>
            <person name="Shen B."/>
        </authorList>
    </citation>
    <scope>NUCLEOTIDE SEQUENCE [LARGE SCALE GENOMIC DNA]</scope>
    <source>
        <strain evidence="1 2">NPDC049344</strain>
    </source>
</reference>
<accession>A0ABV3HX32</accession>
<protein>
    <recommendedName>
        <fullName evidence="3">HEAT repeat domain-containing protein</fullName>
    </recommendedName>
</protein>
<dbReference type="Proteomes" id="UP001552521">
    <property type="component" value="Unassembled WGS sequence"/>
</dbReference>
<comment type="caution">
    <text evidence="1">The sequence shown here is derived from an EMBL/GenBank/DDBJ whole genome shotgun (WGS) entry which is preliminary data.</text>
</comment>